<dbReference type="Proteomes" id="UP000249293">
    <property type="component" value="Chromosome 2"/>
</dbReference>
<feature type="compositionally biased region" description="Polar residues" evidence="1">
    <location>
        <begin position="416"/>
        <end position="428"/>
    </location>
</feature>
<evidence type="ECO:0000313" key="2">
    <source>
        <dbReference type="EMBL" id="AWU75048.1"/>
    </source>
</evidence>
<dbReference type="GeneID" id="40382813"/>
<dbReference type="EMBL" id="CP028774">
    <property type="protein sequence ID" value="AWU75048.1"/>
    <property type="molecule type" value="Genomic_DNA"/>
</dbReference>
<reference evidence="2 7" key="4">
    <citation type="submission" date="2018-06" db="EMBL/GenBank/DDBJ databases">
        <title>Population genomics shows no distinction between pathogenic Candida krusei and environmental Pichia kudriavzevii: One species, four names.</title>
        <authorList>
            <person name="Douglass A.P."/>
            <person name="Offei B."/>
            <person name="Braun-Galleani S."/>
            <person name="Coughlan A.Y."/>
            <person name="Martos A."/>
            <person name="Ortiz-Merino R.A."/>
            <person name="Byrne K.P."/>
            <person name="Wolfe K.H."/>
        </authorList>
    </citation>
    <scope>NUCLEOTIDE SEQUENCE [LARGE SCALE GENOMIC DNA]</scope>
    <source>
        <strain evidence="2 7">CBS573</strain>
    </source>
</reference>
<accession>A0A099NX78</accession>
<dbReference type="Proteomes" id="UP000195871">
    <property type="component" value="Unassembled WGS sequence"/>
</dbReference>
<organism evidence="3 5">
    <name type="scientific">Pichia kudriavzevii</name>
    <name type="common">Yeast</name>
    <name type="synonym">Issatchenkia orientalis</name>
    <dbReference type="NCBI Taxonomy" id="4909"/>
    <lineage>
        <taxon>Eukaryota</taxon>
        <taxon>Fungi</taxon>
        <taxon>Dikarya</taxon>
        <taxon>Ascomycota</taxon>
        <taxon>Saccharomycotina</taxon>
        <taxon>Pichiomycetes</taxon>
        <taxon>Pichiales</taxon>
        <taxon>Pichiaceae</taxon>
        <taxon>Pichia</taxon>
    </lineage>
</organism>
<evidence type="ECO:0000313" key="5">
    <source>
        <dbReference type="Proteomes" id="UP000029867"/>
    </source>
</evidence>
<reference evidence="3" key="2">
    <citation type="submission" date="2014-08" db="EMBL/GenBank/DDBJ databases">
        <title>Exploiting Issatchenkia orientalis SD108 for Succinic Acid Production.</title>
        <authorList>
            <person name="Xiao H."/>
            <person name="Shao Z."/>
            <person name="Jiang Y."/>
            <person name="Dole S."/>
            <person name="Zhao H."/>
        </authorList>
    </citation>
    <scope>NUCLEOTIDE SEQUENCE [LARGE SCALE GENOMIC DNA]</scope>
    <source>
        <strain evidence="3">SD108</strain>
    </source>
</reference>
<dbReference type="AlphaFoldDB" id="A0A099NX78"/>
<dbReference type="EMBL" id="JQFK01000064">
    <property type="protein sequence ID" value="KGK36552.1"/>
    <property type="molecule type" value="Genomic_DNA"/>
</dbReference>
<gene>
    <name evidence="2" type="ORF">C5L36_0B03030</name>
    <name evidence="4" type="ORF">CAS74_003405</name>
    <name evidence="3" type="ORF">JL09_g4293</name>
</gene>
<protein>
    <submittedName>
        <fullName evidence="3">Uncharacterized protein</fullName>
    </submittedName>
</protein>
<dbReference type="OrthoDB" id="3995742at2759"/>
<evidence type="ECO:0000313" key="4">
    <source>
        <dbReference type="EMBL" id="OUT21289.1"/>
    </source>
</evidence>
<feature type="compositionally biased region" description="Polar residues" evidence="1">
    <location>
        <begin position="53"/>
        <end position="93"/>
    </location>
</feature>
<reference evidence="5" key="1">
    <citation type="journal article" date="2014" name="Microb. Cell Fact.">
        <title>Exploiting Issatchenkia orientalis SD108 for succinic acid production.</title>
        <authorList>
            <person name="Xiao H."/>
            <person name="Shao Z."/>
            <person name="Jiang Y."/>
            <person name="Dole S."/>
            <person name="Zhao H."/>
        </authorList>
    </citation>
    <scope>NUCLEOTIDE SEQUENCE [LARGE SCALE GENOMIC DNA]</scope>
    <source>
        <strain evidence="5">SD108</strain>
    </source>
</reference>
<evidence type="ECO:0000313" key="7">
    <source>
        <dbReference type="Proteomes" id="UP000249293"/>
    </source>
</evidence>
<feature type="region of interest" description="Disordered" evidence="1">
    <location>
        <begin position="1"/>
        <end position="103"/>
    </location>
</feature>
<dbReference type="KEGG" id="pkz:C5L36_0B03030"/>
<dbReference type="HOGENOM" id="CLU_506279_0_0_1"/>
<name>A0A099NX78_PICKU</name>
<feature type="region of interest" description="Disordered" evidence="1">
    <location>
        <begin position="501"/>
        <end position="538"/>
    </location>
</feature>
<feature type="compositionally biased region" description="Basic and acidic residues" evidence="1">
    <location>
        <begin position="10"/>
        <end position="24"/>
    </location>
</feature>
<evidence type="ECO:0000313" key="3">
    <source>
        <dbReference type="EMBL" id="KGK36552.1"/>
    </source>
</evidence>
<reference evidence="4 6" key="3">
    <citation type="submission" date="2017-05" db="EMBL/GenBank/DDBJ databases">
        <title>The Genome Sequence of Candida krusei Ckrusei653.</title>
        <authorList>
            <person name="Cuomo C."/>
            <person name="Forche A."/>
            <person name="Young S."/>
            <person name="Abouelleil A."/>
            <person name="Cao P."/>
            <person name="Chapman S."/>
            <person name="Cusick C."/>
            <person name="Shea T."/>
            <person name="Nusbaum C."/>
            <person name="Birren B."/>
        </authorList>
    </citation>
    <scope>NUCLEOTIDE SEQUENCE [LARGE SCALE GENOMIC DNA]</scope>
    <source>
        <strain evidence="4 6">Ckrusei653</strain>
    </source>
</reference>
<feature type="compositionally biased region" description="Polar residues" evidence="1">
    <location>
        <begin position="501"/>
        <end position="514"/>
    </location>
</feature>
<dbReference type="RefSeq" id="XP_029320525.1">
    <property type="nucleotide sequence ID" value="XM_029464666.1"/>
</dbReference>
<dbReference type="Proteomes" id="UP000029867">
    <property type="component" value="Unassembled WGS sequence"/>
</dbReference>
<dbReference type="EMBL" id="NHMM01000005">
    <property type="protein sequence ID" value="OUT21289.1"/>
    <property type="molecule type" value="Genomic_DNA"/>
</dbReference>
<keyword evidence="7" id="KW-1185">Reference proteome</keyword>
<evidence type="ECO:0000313" key="6">
    <source>
        <dbReference type="Proteomes" id="UP000195871"/>
    </source>
</evidence>
<proteinExistence type="predicted"/>
<dbReference type="VEuPathDB" id="FungiDB:C5L36_0B03030"/>
<feature type="region of interest" description="Disordered" evidence="1">
    <location>
        <begin position="416"/>
        <end position="436"/>
    </location>
</feature>
<evidence type="ECO:0000256" key="1">
    <source>
        <dbReference type="SAM" id="MobiDB-lite"/>
    </source>
</evidence>
<sequence>MLSSSFRRRVSFDHYDPNPHEKHPPSNCKEQLSPTIKPILKNDLPAQPRSTKDSTLSINTIGNFSLPGSPQAQKSSFSSNNAADHNSLQSSEPSRVHKSPYGGLSDSELLELDSQFNNRTIDFQKSYGFSPTSRLQTNSISNRNKNLIDTHFRNLSPNAILKEYPTKPILTKNSFCFNYTHSKLANNDFSDRFYIVLLSNKSASLSSIDYFLNHIASKGDTLVICCSLSTSILGNDKTEQLESFIEDFTDLILSHIGANDKIGEKPISVTFEFFKSFSYMDEVLNLYQPSVVIVGTANEQTKSTSMTTPERKFISVVLVGEDYRNNRLREWNVPQNTGLNCSQPPVSSISFKLPIEKKGSNSSSYAPSILVNDISYSSQDSMSSTTNLSKMKTNDTTASSLFDNLNETPFLELAKTNSNSSSLQVPPDQQQQQRRRSMLAVLDNDTLSTLNNKHSEQEFAIDDTPEYTTLSAKKQLPLGQTREQQELFSKYERRLSGLNVNIQRKPVDSSSTSKDQVDVKEKSKNKRPKQKGLFGWFK</sequence>